<sequence>MKVQTKIIKLILRHKVQLSFGIVMMFSFALFSVAPAKYMKNIVDALDTGKIPELERFFQVGLGLILLFALKGVAFFGQNYLMSALGLSLIKELRDKMFDKILRMPLSFYARNPSGDLISRFTTDLNCLNDAIIVGITGPLRDLPQIAMLLGLMYVRSWQLSLLTLMLIPTTYWLIQRFGRQNEQITGQRLRKFSELTQLLTEAISGIRVVKAFNMEDYEVNRFNRENKRLYKTFLHSIRIDSYSYPVLELLGSVCGAFMLTYGGYLIIHHEITGGDFASFLIAFFMLYDPIKKLNGFFLKIHEGLSAGERIFAILDEPELIRDRPGAGLLGPLQREIRIQIKEFGYGEKTVLSDINITLPKGTVTALVGSSGSGKSTLVNLIPRFYELSPDQGQIFIDGVELHEVTLKSLRQQVAVVTQEIVLFNDMIKANIAYGKRNSGMDEVEAAARAGHAYGFIDRLPKRFEEQVGEDGVNFSGGQRQRLSISRALIKDASILILDEATSALDTESEQEVQAAIENLMKERTSLVIAHRLSTIQHAHMIHVLKEGRIVESGTHKELLARGGEYQRLYEMQFKETERHRGLGA</sequence>
<evidence type="ECO:0000256" key="2">
    <source>
        <dbReference type="ARBA" id="ARBA00022448"/>
    </source>
</evidence>
<evidence type="ECO:0008006" key="14">
    <source>
        <dbReference type="Google" id="ProtNLM"/>
    </source>
</evidence>
<dbReference type="InterPro" id="IPR003593">
    <property type="entry name" value="AAA+_ATPase"/>
</dbReference>
<dbReference type="InterPro" id="IPR039421">
    <property type="entry name" value="Type_1_exporter"/>
</dbReference>
<evidence type="ECO:0000259" key="11">
    <source>
        <dbReference type="PROSITE" id="PS50929"/>
    </source>
</evidence>
<dbReference type="PROSITE" id="PS00211">
    <property type="entry name" value="ABC_TRANSPORTER_1"/>
    <property type="match status" value="1"/>
</dbReference>
<dbReference type="InterPro" id="IPR017871">
    <property type="entry name" value="ABC_transporter-like_CS"/>
</dbReference>
<dbReference type="PANTHER" id="PTHR43394:SF1">
    <property type="entry name" value="ATP-BINDING CASSETTE SUB-FAMILY B MEMBER 10, MITOCHONDRIAL"/>
    <property type="match status" value="1"/>
</dbReference>
<comment type="subcellular location">
    <subcellularLocation>
        <location evidence="1">Cell membrane</location>
        <topology evidence="1">Multi-pass membrane protein</topology>
    </subcellularLocation>
</comment>
<dbReference type="AlphaFoldDB" id="A0A1F6G7G6"/>
<evidence type="ECO:0000313" key="13">
    <source>
        <dbReference type="Proteomes" id="UP000178449"/>
    </source>
</evidence>
<dbReference type="FunFam" id="3.40.50.300:FF:000221">
    <property type="entry name" value="Multidrug ABC transporter ATP-binding protein"/>
    <property type="match status" value="1"/>
</dbReference>
<dbReference type="Pfam" id="PF00664">
    <property type="entry name" value="ABC_membrane"/>
    <property type="match status" value="1"/>
</dbReference>
<dbReference type="SUPFAM" id="SSF90123">
    <property type="entry name" value="ABC transporter transmembrane region"/>
    <property type="match status" value="1"/>
</dbReference>
<dbReference type="InterPro" id="IPR003439">
    <property type="entry name" value="ABC_transporter-like_ATP-bd"/>
</dbReference>
<keyword evidence="3" id="KW-1003">Cell membrane</keyword>
<dbReference type="EMBL" id="MFNE01000043">
    <property type="protein sequence ID" value="OGG94046.1"/>
    <property type="molecule type" value="Genomic_DNA"/>
</dbReference>
<feature type="domain" description="ABC transporter" evidence="10">
    <location>
        <begin position="337"/>
        <end position="572"/>
    </location>
</feature>
<dbReference type="Proteomes" id="UP000178449">
    <property type="component" value="Unassembled WGS sequence"/>
</dbReference>
<dbReference type="GO" id="GO:0016887">
    <property type="term" value="F:ATP hydrolysis activity"/>
    <property type="evidence" value="ECO:0007669"/>
    <property type="project" value="InterPro"/>
</dbReference>
<keyword evidence="4 9" id="KW-0812">Transmembrane</keyword>
<dbReference type="Pfam" id="PF00005">
    <property type="entry name" value="ABC_tran"/>
    <property type="match status" value="1"/>
</dbReference>
<dbReference type="InterPro" id="IPR011527">
    <property type="entry name" value="ABC1_TM_dom"/>
</dbReference>
<dbReference type="SMART" id="SM00382">
    <property type="entry name" value="AAA"/>
    <property type="match status" value="1"/>
</dbReference>
<keyword evidence="5" id="KW-0547">Nucleotide-binding</keyword>
<dbReference type="PANTHER" id="PTHR43394">
    <property type="entry name" value="ATP-DEPENDENT PERMEASE MDL1, MITOCHONDRIAL"/>
    <property type="match status" value="1"/>
</dbReference>
<keyword evidence="8 9" id="KW-0472">Membrane</keyword>
<dbReference type="InterPro" id="IPR027417">
    <property type="entry name" value="P-loop_NTPase"/>
</dbReference>
<accession>A0A1F6G7G6</accession>
<dbReference type="Gene3D" id="1.20.1560.10">
    <property type="entry name" value="ABC transporter type 1, transmembrane domain"/>
    <property type="match status" value="1"/>
</dbReference>
<dbReference type="STRING" id="1817772.A2527_09335"/>
<evidence type="ECO:0000256" key="6">
    <source>
        <dbReference type="ARBA" id="ARBA00022840"/>
    </source>
</evidence>
<keyword evidence="7 9" id="KW-1133">Transmembrane helix</keyword>
<organism evidence="12 13">
    <name type="scientific">Candidatus Lambdaproteobacteria bacterium RIFOXYD2_FULL_50_16</name>
    <dbReference type="NCBI Taxonomy" id="1817772"/>
    <lineage>
        <taxon>Bacteria</taxon>
        <taxon>Pseudomonadati</taxon>
        <taxon>Pseudomonadota</taxon>
        <taxon>Candidatus Lambdaproteobacteria</taxon>
    </lineage>
</organism>
<feature type="transmembrane region" description="Helical" evidence="9">
    <location>
        <begin position="158"/>
        <end position="175"/>
    </location>
</feature>
<dbReference type="GO" id="GO:0005524">
    <property type="term" value="F:ATP binding"/>
    <property type="evidence" value="ECO:0007669"/>
    <property type="project" value="UniProtKB-KW"/>
</dbReference>
<feature type="transmembrane region" description="Helical" evidence="9">
    <location>
        <begin position="247"/>
        <end position="268"/>
    </location>
</feature>
<evidence type="ECO:0000259" key="10">
    <source>
        <dbReference type="PROSITE" id="PS50893"/>
    </source>
</evidence>
<evidence type="ECO:0000313" key="12">
    <source>
        <dbReference type="EMBL" id="OGG94046.1"/>
    </source>
</evidence>
<evidence type="ECO:0000256" key="8">
    <source>
        <dbReference type="ARBA" id="ARBA00023136"/>
    </source>
</evidence>
<evidence type="ECO:0000256" key="1">
    <source>
        <dbReference type="ARBA" id="ARBA00004651"/>
    </source>
</evidence>
<dbReference type="Gene3D" id="3.40.50.300">
    <property type="entry name" value="P-loop containing nucleotide triphosphate hydrolases"/>
    <property type="match status" value="1"/>
</dbReference>
<keyword evidence="6" id="KW-0067">ATP-binding</keyword>
<dbReference type="InterPro" id="IPR036640">
    <property type="entry name" value="ABC1_TM_sf"/>
</dbReference>
<evidence type="ECO:0000256" key="4">
    <source>
        <dbReference type="ARBA" id="ARBA00022692"/>
    </source>
</evidence>
<comment type="caution">
    <text evidence="12">The sequence shown here is derived from an EMBL/GenBank/DDBJ whole genome shotgun (WGS) entry which is preliminary data.</text>
</comment>
<evidence type="ECO:0000256" key="9">
    <source>
        <dbReference type="SAM" id="Phobius"/>
    </source>
</evidence>
<evidence type="ECO:0000256" key="7">
    <source>
        <dbReference type="ARBA" id="ARBA00022989"/>
    </source>
</evidence>
<dbReference type="PROSITE" id="PS50893">
    <property type="entry name" value="ABC_TRANSPORTER_2"/>
    <property type="match status" value="1"/>
</dbReference>
<dbReference type="SUPFAM" id="SSF52540">
    <property type="entry name" value="P-loop containing nucleoside triphosphate hydrolases"/>
    <property type="match status" value="1"/>
</dbReference>
<keyword evidence="2" id="KW-0813">Transport</keyword>
<name>A0A1F6G7G6_9PROT</name>
<evidence type="ECO:0000256" key="5">
    <source>
        <dbReference type="ARBA" id="ARBA00022741"/>
    </source>
</evidence>
<evidence type="ECO:0000256" key="3">
    <source>
        <dbReference type="ARBA" id="ARBA00022475"/>
    </source>
</evidence>
<proteinExistence type="predicted"/>
<dbReference type="GO" id="GO:0015421">
    <property type="term" value="F:ABC-type oligopeptide transporter activity"/>
    <property type="evidence" value="ECO:0007669"/>
    <property type="project" value="TreeGrafter"/>
</dbReference>
<protein>
    <recommendedName>
        <fullName evidence="14">ABC transporter permease</fullName>
    </recommendedName>
</protein>
<feature type="domain" description="ABC transmembrane type-1" evidence="11">
    <location>
        <begin position="20"/>
        <end position="303"/>
    </location>
</feature>
<dbReference type="GO" id="GO:0005886">
    <property type="term" value="C:plasma membrane"/>
    <property type="evidence" value="ECO:0007669"/>
    <property type="project" value="UniProtKB-SubCell"/>
</dbReference>
<dbReference type="CDD" id="cd18552">
    <property type="entry name" value="ABC_6TM_MsbA_like"/>
    <property type="match status" value="1"/>
</dbReference>
<feature type="transmembrane region" description="Helical" evidence="9">
    <location>
        <begin position="16"/>
        <end position="36"/>
    </location>
</feature>
<gene>
    <name evidence="12" type="ORF">A2527_09335</name>
</gene>
<reference evidence="12 13" key="1">
    <citation type="journal article" date="2016" name="Nat. Commun.">
        <title>Thousands of microbial genomes shed light on interconnected biogeochemical processes in an aquifer system.</title>
        <authorList>
            <person name="Anantharaman K."/>
            <person name="Brown C.T."/>
            <person name="Hug L.A."/>
            <person name="Sharon I."/>
            <person name="Castelle C.J."/>
            <person name="Probst A.J."/>
            <person name="Thomas B.C."/>
            <person name="Singh A."/>
            <person name="Wilkins M.J."/>
            <person name="Karaoz U."/>
            <person name="Brodie E.L."/>
            <person name="Williams K.H."/>
            <person name="Hubbard S.S."/>
            <person name="Banfield J.F."/>
        </authorList>
    </citation>
    <scope>NUCLEOTIDE SEQUENCE [LARGE SCALE GENOMIC DNA]</scope>
</reference>
<feature type="transmembrane region" description="Helical" evidence="9">
    <location>
        <begin position="57"/>
        <end position="77"/>
    </location>
</feature>
<dbReference type="PROSITE" id="PS50929">
    <property type="entry name" value="ABC_TM1F"/>
    <property type="match status" value="1"/>
</dbReference>